<feature type="region of interest" description="Disordered" evidence="7">
    <location>
        <begin position="329"/>
        <end position="363"/>
    </location>
</feature>
<dbReference type="GO" id="GO:0005886">
    <property type="term" value="C:plasma membrane"/>
    <property type="evidence" value="ECO:0007669"/>
    <property type="project" value="TreeGrafter"/>
</dbReference>
<evidence type="ECO:0000313" key="9">
    <source>
        <dbReference type="EMBL" id="KAJ8480538.1"/>
    </source>
</evidence>
<protein>
    <recommendedName>
        <fullName evidence="8">Protein kinase domain-containing protein</fullName>
    </recommendedName>
</protein>
<dbReference type="PROSITE" id="PS00107">
    <property type="entry name" value="PROTEIN_KINASE_ATP"/>
    <property type="match status" value="1"/>
</dbReference>
<gene>
    <name evidence="9" type="ORF">OPV22_024265</name>
</gene>
<feature type="compositionally biased region" description="Polar residues" evidence="7">
    <location>
        <begin position="1"/>
        <end position="11"/>
    </location>
</feature>
<feature type="compositionally biased region" description="Acidic residues" evidence="7">
    <location>
        <begin position="13"/>
        <end position="24"/>
    </location>
</feature>
<dbReference type="AlphaFoldDB" id="A0AAV8QYS6"/>
<dbReference type="GO" id="GO:0004674">
    <property type="term" value="F:protein serine/threonine kinase activity"/>
    <property type="evidence" value="ECO:0007669"/>
    <property type="project" value="UniProtKB-KW"/>
</dbReference>
<dbReference type="SUPFAM" id="SSF56112">
    <property type="entry name" value="Protein kinase-like (PK-like)"/>
    <property type="match status" value="1"/>
</dbReference>
<reference evidence="9 10" key="1">
    <citation type="submission" date="2022-12" db="EMBL/GenBank/DDBJ databases">
        <title>Chromosome-scale assembly of the Ensete ventricosum genome.</title>
        <authorList>
            <person name="Dussert Y."/>
            <person name="Stocks J."/>
            <person name="Wendawek A."/>
            <person name="Woldeyes F."/>
            <person name="Nichols R.A."/>
            <person name="Borrell J.S."/>
        </authorList>
    </citation>
    <scope>NUCLEOTIDE SEQUENCE [LARGE SCALE GENOMIC DNA]</scope>
    <source>
        <strain evidence="10">cv. Maze</strain>
        <tissue evidence="9">Seeds</tissue>
    </source>
</reference>
<keyword evidence="2 5" id="KW-0547">Nucleotide-binding</keyword>
<proteinExistence type="inferred from homology"/>
<dbReference type="SMART" id="SM00220">
    <property type="entry name" value="S_TKc"/>
    <property type="match status" value="1"/>
</dbReference>
<dbReference type="Gene3D" id="1.10.510.10">
    <property type="entry name" value="Transferase(Phosphotransferase) domain 1"/>
    <property type="match status" value="1"/>
</dbReference>
<dbReference type="EMBL" id="JAQQAF010000006">
    <property type="protein sequence ID" value="KAJ8480538.1"/>
    <property type="molecule type" value="Genomic_DNA"/>
</dbReference>
<keyword evidence="4 5" id="KW-0067">ATP-binding</keyword>
<name>A0AAV8QYS6_ENSVE</name>
<keyword evidence="10" id="KW-1185">Reference proteome</keyword>
<dbReference type="PANTHER" id="PTHR27001">
    <property type="entry name" value="OS01G0253100 PROTEIN"/>
    <property type="match status" value="1"/>
</dbReference>
<dbReference type="PIRSF" id="PIRSF000654">
    <property type="entry name" value="Integrin-linked_kinase"/>
    <property type="match status" value="1"/>
</dbReference>
<dbReference type="PROSITE" id="PS50011">
    <property type="entry name" value="PROTEIN_KINASE_DOM"/>
    <property type="match status" value="1"/>
</dbReference>
<keyword evidence="6" id="KW-0723">Serine/threonine-protein kinase</keyword>
<evidence type="ECO:0000256" key="6">
    <source>
        <dbReference type="RuleBase" id="RU000304"/>
    </source>
</evidence>
<sequence length="363" mass="39130">MRSSFSCCRTSSGEEEEEEEEEEPAWGPKHRVFTHEEIESATSGFSASSLLGRGSHGCVFLASLDQGSLLAAAKLPSQSSISSDSPSVADAEIDLLSCLPRSPLLVNLVGATPAAGPAPRIAVVDLMPQGSLHDLLHDRLRPAPPFPRRLRIALRSATALAHLHSLCIAHRDVKPANLLLDAKGQPRLADFGLAVRLPSQDGHEAAVLPQPAGTMGYLDPAYVHPEGVGTSTDVYSFGVVLLEVLSGREAIDVEYSPPSLVDWARRLLEEERYEETWDPRAAPEGRREKEAAKAMADVAGRCLAAIARERPSMAEVVAALRGAERRMGSRGRRLARWAMRGRREGKPSHPLSGNRRVSDVAGS</sequence>
<accession>A0AAV8QYS6</accession>
<feature type="region of interest" description="Disordered" evidence="7">
    <location>
        <begin position="1"/>
        <end position="31"/>
    </location>
</feature>
<feature type="binding site" evidence="5">
    <location>
        <position position="74"/>
    </location>
    <ligand>
        <name>ATP</name>
        <dbReference type="ChEBI" id="CHEBI:30616"/>
    </ligand>
</feature>
<dbReference type="Pfam" id="PF00069">
    <property type="entry name" value="Pkinase"/>
    <property type="match status" value="1"/>
</dbReference>
<dbReference type="InterPro" id="IPR000719">
    <property type="entry name" value="Prot_kinase_dom"/>
</dbReference>
<organism evidence="9 10">
    <name type="scientific">Ensete ventricosum</name>
    <name type="common">Abyssinian banana</name>
    <name type="synonym">Musa ensete</name>
    <dbReference type="NCBI Taxonomy" id="4639"/>
    <lineage>
        <taxon>Eukaryota</taxon>
        <taxon>Viridiplantae</taxon>
        <taxon>Streptophyta</taxon>
        <taxon>Embryophyta</taxon>
        <taxon>Tracheophyta</taxon>
        <taxon>Spermatophyta</taxon>
        <taxon>Magnoliopsida</taxon>
        <taxon>Liliopsida</taxon>
        <taxon>Zingiberales</taxon>
        <taxon>Musaceae</taxon>
        <taxon>Ensete</taxon>
    </lineage>
</organism>
<evidence type="ECO:0000256" key="2">
    <source>
        <dbReference type="ARBA" id="ARBA00022741"/>
    </source>
</evidence>
<evidence type="ECO:0000259" key="8">
    <source>
        <dbReference type="PROSITE" id="PS50011"/>
    </source>
</evidence>
<keyword evidence="1" id="KW-0808">Transferase</keyword>
<dbReference type="InterPro" id="IPR011009">
    <property type="entry name" value="Kinase-like_dom_sf"/>
</dbReference>
<comment type="caution">
    <text evidence="9">The sequence shown here is derived from an EMBL/GenBank/DDBJ whole genome shotgun (WGS) entry which is preliminary data.</text>
</comment>
<evidence type="ECO:0000313" key="10">
    <source>
        <dbReference type="Proteomes" id="UP001222027"/>
    </source>
</evidence>
<comment type="similarity">
    <text evidence="6">Belongs to the protein kinase superfamily.</text>
</comment>
<dbReference type="InterPro" id="IPR008271">
    <property type="entry name" value="Ser/Thr_kinase_AS"/>
</dbReference>
<evidence type="ECO:0000256" key="1">
    <source>
        <dbReference type="ARBA" id="ARBA00022679"/>
    </source>
</evidence>
<keyword evidence="3" id="KW-0418">Kinase</keyword>
<evidence type="ECO:0000256" key="4">
    <source>
        <dbReference type="ARBA" id="ARBA00022840"/>
    </source>
</evidence>
<feature type="domain" description="Protein kinase" evidence="8">
    <location>
        <begin position="45"/>
        <end position="327"/>
    </location>
</feature>
<dbReference type="Proteomes" id="UP001222027">
    <property type="component" value="Unassembled WGS sequence"/>
</dbReference>
<evidence type="ECO:0000256" key="5">
    <source>
        <dbReference type="PROSITE-ProRule" id="PRU10141"/>
    </source>
</evidence>
<evidence type="ECO:0000256" key="7">
    <source>
        <dbReference type="SAM" id="MobiDB-lite"/>
    </source>
</evidence>
<dbReference type="PANTHER" id="PTHR27001:SF764">
    <property type="entry name" value="OS05G0387700 PROTEIN"/>
    <property type="match status" value="1"/>
</dbReference>
<evidence type="ECO:0000256" key="3">
    <source>
        <dbReference type="ARBA" id="ARBA00022777"/>
    </source>
</evidence>
<dbReference type="InterPro" id="IPR017441">
    <property type="entry name" value="Protein_kinase_ATP_BS"/>
</dbReference>
<dbReference type="GO" id="GO:0005524">
    <property type="term" value="F:ATP binding"/>
    <property type="evidence" value="ECO:0007669"/>
    <property type="project" value="UniProtKB-UniRule"/>
</dbReference>
<dbReference type="PROSITE" id="PS00108">
    <property type="entry name" value="PROTEIN_KINASE_ST"/>
    <property type="match status" value="1"/>
</dbReference>
<dbReference type="Gene3D" id="3.30.200.20">
    <property type="entry name" value="Phosphorylase Kinase, domain 1"/>
    <property type="match status" value="1"/>
</dbReference>